<evidence type="ECO:0008006" key="3">
    <source>
        <dbReference type="Google" id="ProtNLM"/>
    </source>
</evidence>
<dbReference type="Proteomes" id="UP000231542">
    <property type="component" value="Unassembled WGS sequence"/>
</dbReference>
<dbReference type="Pfam" id="PF13489">
    <property type="entry name" value="Methyltransf_23"/>
    <property type="match status" value="1"/>
</dbReference>
<gene>
    <name evidence="1" type="ORF">COT24_02015</name>
</gene>
<dbReference type="EMBL" id="PEXU01000023">
    <property type="protein sequence ID" value="PIS42751.1"/>
    <property type="molecule type" value="Genomic_DNA"/>
</dbReference>
<evidence type="ECO:0000313" key="1">
    <source>
        <dbReference type="EMBL" id="PIS42751.1"/>
    </source>
</evidence>
<dbReference type="CDD" id="cd02440">
    <property type="entry name" value="AdoMet_MTases"/>
    <property type="match status" value="1"/>
</dbReference>
<comment type="caution">
    <text evidence="1">The sequence shown here is derived from an EMBL/GenBank/DDBJ whole genome shotgun (WGS) entry which is preliminary data.</text>
</comment>
<accession>A0A2H0YW80</accession>
<protein>
    <recommendedName>
        <fullName evidence="3">Methyltransferase type 11 domain-containing protein</fullName>
    </recommendedName>
</protein>
<dbReference type="PANTHER" id="PTHR43861">
    <property type="entry name" value="TRANS-ACONITATE 2-METHYLTRANSFERASE-RELATED"/>
    <property type="match status" value="1"/>
</dbReference>
<reference evidence="1 2" key="1">
    <citation type="submission" date="2017-09" db="EMBL/GenBank/DDBJ databases">
        <title>Depth-based differentiation of microbial function through sediment-hosted aquifers and enrichment of novel symbionts in the deep terrestrial subsurface.</title>
        <authorList>
            <person name="Probst A.J."/>
            <person name="Ladd B."/>
            <person name="Jarett J.K."/>
            <person name="Geller-Mcgrath D.E."/>
            <person name="Sieber C.M."/>
            <person name="Emerson J.B."/>
            <person name="Anantharaman K."/>
            <person name="Thomas B.C."/>
            <person name="Malmstrom R."/>
            <person name="Stieglmeier M."/>
            <person name="Klingl A."/>
            <person name="Woyke T."/>
            <person name="Ryan C.M."/>
            <person name="Banfield J.F."/>
        </authorList>
    </citation>
    <scope>NUCLEOTIDE SEQUENCE [LARGE SCALE GENOMIC DNA]</scope>
    <source>
        <strain evidence="1">CG08_land_8_20_14_0_20_40_16</strain>
    </source>
</reference>
<dbReference type="InterPro" id="IPR029063">
    <property type="entry name" value="SAM-dependent_MTases_sf"/>
</dbReference>
<organism evidence="1 2">
    <name type="scientific">Candidatus Kerfeldbacteria bacterium CG08_land_8_20_14_0_20_40_16</name>
    <dbReference type="NCBI Taxonomy" id="2014244"/>
    <lineage>
        <taxon>Bacteria</taxon>
        <taxon>Candidatus Kerfeldiibacteriota</taxon>
    </lineage>
</organism>
<name>A0A2H0YW80_9BACT</name>
<evidence type="ECO:0000313" key="2">
    <source>
        <dbReference type="Proteomes" id="UP000231542"/>
    </source>
</evidence>
<dbReference type="Gene3D" id="3.40.50.150">
    <property type="entry name" value="Vaccinia Virus protein VP39"/>
    <property type="match status" value="1"/>
</dbReference>
<dbReference type="AlphaFoldDB" id="A0A2H0YW80"/>
<sequence length="262" mass="29935">MIRSKDYHEYTDYDLEPGGLRKLDYIVERVRKFLKESPTKIKILDVGCGNGNISLPLAFLGYQVIGLDAYPEAILELNKKNNFDNLEGVNKTFENYYPDSKFDVIIMSEFLEHTKDPKAVLKKAKRMLLKKDGLLILTVPNGMSLEESIRRVTGSTAGLRAFKKKVKSRIKDQEVQSSAGSPHLQFWSLFSLRSLILSAGFKIADIKSAAFLFKETYYILGRFIMRRGSWLFHWFDKVDSSLAKVTPPILASGWIITTEKHE</sequence>
<proteinExistence type="predicted"/>
<dbReference type="SUPFAM" id="SSF53335">
    <property type="entry name" value="S-adenosyl-L-methionine-dependent methyltransferases"/>
    <property type="match status" value="1"/>
</dbReference>